<dbReference type="AlphaFoldDB" id="A0A392SXK2"/>
<evidence type="ECO:0000313" key="2">
    <source>
        <dbReference type="Proteomes" id="UP000265520"/>
    </source>
</evidence>
<sequence length="77" mass="8520">AWGEIVKPGAPARNCLSCWKNRDSAWGDGRHLGREDDMSEDLKMPRVKTDGAWGEFDGAWGEIVATVLCFGFLYKGS</sequence>
<proteinExistence type="predicted"/>
<evidence type="ECO:0000313" key="1">
    <source>
        <dbReference type="EMBL" id="MCI52630.1"/>
    </source>
</evidence>
<protein>
    <submittedName>
        <fullName evidence="1">Uncharacterized protein</fullName>
    </submittedName>
</protein>
<name>A0A392SXK2_9FABA</name>
<keyword evidence="2" id="KW-1185">Reference proteome</keyword>
<dbReference type="EMBL" id="LXQA010450244">
    <property type="protein sequence ID" value="MCI52630.1"/>
    <property type="molecule type" value="Genomic_DNA"/>
</dbReference>
<comment type="caution">
    <text evidence="1">The sequence shown here is derived from an EMBL/GenBank/DDBJ whole genome shotgun (WGS) entry which is preliminary data.</text>
</comment>
<accession>A0A392SXK2</accession>
<reference evidence="1 2" key="1">
    <citation type="journal article" date="2018" name="Front. Plant Sci.">
        <title>Red Clover (Trifolium pratense) and Zigzag Clover (T. medium) - A Picture of Genomic Similarities and Differences.</title>
        <authorList>
            <person name="Dluhosova J."/>
            <person name="Istvanek J."/>
            <person name="Nedelnik J."/>
            <person name="Repkova J."/>
        </authorList>
    </citation>
    <scope>NUCLEOTIDE SEQUENCE [LARGE SCALE GENOMIC DNA]</scope>
    <source>
        <strain evidence="2">cv. 10/8</strain>
        <tissue evidence="1">Leaf</tissue>
    </source>
</reference>
<organism evidence="1 2">
    <name type="scientific">Trifolium medium</name>
    <dbReference type="NCBI Taxonomy" id="97028"/>
    <lineage>
        <taxon>Eukaryota</taxon>
        <taxon>Viridiplantae</taxon>
        <taxon>Streptophyta</taxon>
        <taxon>Embryophyta</taxon>
        <taxon>Tracheophyta</taxon>
        <taxon>Spermatophyta</taxon>
        <taxon>Magnoliopsida</taxon>
        <taxon>eudicotyledons</taxon>
        <taxon>Gunneridae</taxon>
        <taxon>Pentapetalae</taxon>
        <taxon>rosids</taxon>
        <taxon>fabids</taxon>
        <taxon>Fabales</taxon>
        <taxon>Fabaceae</taxon>
        <taxon>Papilionoideae</taxon>
        <taxon>50 kb inversion clade</taxon>
        <taxon>NPAAA clade</taxon>
        <taxon>Hologalegina</taxon>
        <taxon>IRL clade</taxon>
        <taxon>Trifolieae</taxon>
        <taxon>Trifolium</taxon>
    </lineage>
</organism>
<feature type="non-terminal residue" evidence="1">
    <location>
        <position position="1"/>
    </location>
</feature>
<dbReference type="Proteomes" id="UP000265520">
    <property type="component" value="Unassembled WGS sequence"/>
</dbReference>